<reference evidence="1" key="1">
    <citation type="submission" date="2017-08" db="EMBL/GenBank/DDBJ databases">
        <authorList>
            <person name="Polle J.E."/>
            <person name="Barry K."/>
            <person name="Cushman J."/>
            <person name="Schmutz J."/>
            <person name="Tran D."/>
            <person name="Hathwaick L.T."/>
            <person name="Yim W.C."/>
            <person name="Jenkins J."/>
            <person name="Mckie-Krisberg Z.M."/>
            <person name="Prochnik S."/>
            <person name="Lindquist E."/>
            <person name="Dockter R.B."/>
            <person name="Adam C."/>
            <person name="Molina H."/>
            <person name="Bunkerborg J."/>
            <person name="Jin E."/>
            <person name="Buchheim M."/>
            <person name="Magnuson J."/>
        </authorList>
    </citation>
    <scope>NUCLEOTIDE SEQUENCE</scope>
    <source>
        <strain evidence="1">CCAP 19/18</strain>
    </source>
</reference>
<sequence length="88" mass="9505">MCARKCVGVGVGVCVCRAGALVQRASSSMPLLTCARCTGTNNGCMQTICVREHFLHVNKLQARTMAACEHFASMSVSCVWTNCRHDPQ</sequence>
<accession>A0ABQ7GFS3</accession>
<keyword evidence="2" id="KW-1185">Reference proteome</keyword>
<proteinExistence type="predicted"/>
<organism evidence="1 2">
    <name type="scientific">Dunaliella salina</name>
    <name type="common">Green alga</name>
    <name type="synonym">Protococcus salinus</name>
    <dbReference type="NCBI Taxonomy" id="3046"/>
    <lineage>
        <taxon>Eukaryota</taxon>
        <taxon>Viridiplantae</taxon>
        <taxon>Chlorophyta</taxon>
        <taxon>core chlorophytes</taxon>
        <taxon>Chlorophyceae</taxon>
        <taxon>CS clade</taxon>
        <taxon>Chlamydomonadales</taxon>
        <taxon>Dunaliellaceae</taxon>
        <taxon>Dunaliella</taxon>
    </lineage>
</organism>
<name>A0ABQ7GFS3_DUNSA</name>
<comment type="caution">
    <text evidence="1">The sequence shown here is derived from an EMBL/GenBank/DDBJ whole genome shotgun (WGS) entry which is preliminary data.</text>
</comment>
<evidence type="ECO:0000313" key="2">
    <source>
        <dbReference type="Proteomes" id="UP000815325"/>
    </source>
</evidence>
<dbReference type="Proteomes" id="UP000815325">
    <property type="component" value="Unassembled WGS sequence"/>
</dbReference>
<gene>
    <name evidence="1" type="ORF">DUNSADRAFT_10217</name>
</gene>
<evidence type="ECO:0000313" key="1">
    <source>
        <dbReference type="EMBL" id="KAF5833463.1"/>
    </source>
</evidence>
<protein>
    <recommendedName>
        <fullName evidence="3">Secreted protein</fullName>
    </recommendedName>
</protein>
<dbReference type="EMBL" id="MU069809">
    <property type="protein sequence ID" value="KAF5833463.1"/>
    <property type="molecule type" value="Genomic_DNA"/>
</dbReference>
<evidence type="ECO:0008006" key="3">
    <source>
        <dbReference type="Google" id="ProtNLM"/>
    </source>
</evidence>